<sequence>MELQLYTELIAIGIALFYTLAIFSAIEAIIHVRTAQGAIAWAISLLAIPYLAVPCYLVFGRTKFDGYLEQRKAIGEETVELLRQTRQEVARHEVPRSPAEPLYNALFNLTGIPAAGGNQVKLLIDGQQTFDSIVAGLESARDYILLQSYIIRDDGLGRRVGRVLADKARSGIKVYLLYDEIGSYNFHRTGLYKQMKMTGVEVAAFNTTQGRRNRFQLNFRNHRKIIVVDGHSAWIGGHNVGDEYLGLDRHIGHWRDTHIRLQGPALLGVELAFATDWRWATRTALPVVRPDVQPGLYGDDNVLVFPSDPASTLEQAGLLFLQVIVAARQRIWIASPYFVPDRSITSALQLAALRGVDVRVMIPDQPDGPVVGMANWAFSRELLPAGVKVYRYENGFLHQKVLLMDNHLAGVGTANFDNRSFRLNFEITVLVDGERFAKEVATMLEGDLLHCRQVTQAEIDAKPAWFPLGMGVARLFAPVL</sequence>
<keyword evidence="3" id="KW-0808">Transferase</keyword>
<keyword evidence="6 9" id="KW-1133">Transmembrane helix</keyword>
<keyword evidence="12" id="KW-1185">Reference proteome</keyword>
<dbReference type="SMART" id="SM00155">
    <property type="entry name" value="PLDc"/>
    <property type="match status" value="2"/>
</dbReference>
<keyword evidence="2" id="KW-1003">Cell membrane</keyword>
<evidence type="ECO:0000256" key="3">
    <source>
        <dbReference type="ARBA" id="ARBA00022679"/>
    </source>
</evidence>
<feature type="domain" description="PLD phosphodiesterase" evidence="10">
    <location>
        <begin position="393"/>
        <end position="420"/>
    </location>
</feature>
<dbReference type="AlphaFoldDB" id="A0A6C0U2N4"/>
<keyword evidence="4 9" id="KW-0812">Transmembrane</keyword>
<proteinExistence type="predicted"/>
<dbReference type="EMBL" id="CP048711">
    <property type="protein sequence ID" value="QIB66422.1"/>
    <property type="molecule type" value="Genomic_DNA"/>
</dbReference>
<dbReference type="PANTHER" id="PTHR21248">
    <property type="entry name" value="CARDIOLIPIN SYNTHASE"/>
    <property type="match status" value="1"/>
</dbReference>
<dbReference type="NCBIfam" id="TIGR04265">
    <property type="entry name" value="bac_cardiolipin"/>
    <property type="match status" value="1"/>
</dbReference>
<name>A0A6C0U2N4_9GAMM</name>
<dbReference type="Gene3D" id="3.30.870.10">
    <property type="entry name" value="Endonuclease Chain A"/>
    <property type="match status" value="2"/>
</dbReference>
<evidence type="ECO:0000256" key="2">
    <source>
        <dbReference type="ARBA" id="ARBA00022475"/>
    </source>
</evidence>
<evidence type="ECO:0000256" key="7">
    <source>
        <dbReference type="ARBA" id="ARBA00023136"/>
    </source>
</evidence>
<keyword evidence="7 9" id="KW-0472">Membrane</keyword>
<dbReference type="EC" id="2.7.8.-" evidence="8"/>
<evidence type="ECO:0000256" key="4">
    <source>
        <dbReference type="ARBA" id="ARBA00022692"/>
    </source>
</evidence>
<evidence type="ECO:0000256" key="8">
    <source>
        <dbReference type="NCBIfam" id="TIGR04265"/>
    </source>
</evidence>
<organism evidence="11 12">
    <name type="scientific">Kineobactrum salinum</name>
    <dbReference type="NCBI Taxonomy" id="2708301"/>
    <lineage>
        <taxon>Bacteria</taxon>
        <taxon>Pseudomonadati</taxon>
        <taxon>Pseudomonadota</taxon>
        <taxon>Gammaproteobacteria</taxon>
        <taxon>Cellvibrionales</taxon>
        <taxon>Halieaceae</taxon>
        <taxon>Kineobactrum</taxon>
    </lineage>
</organism>
<reference evidence="11 12" key="1">
    <citation type="submission" date="2020-02" db="EMBL/GenBank/DDBJ databases">
        <title>Genome sequencing for Kineobactrum sp. M2.</title>
        <authorList>
            <person name="Park S.-J."/>
        </authorList>
    </citation>
    <scope>NUCLEOTIDE SEQUENCE [LARGE SCALE GENOMIC DNA]</scope>
    <source>
        <strain evidence="11 12">M2</strain>
    </source>
</reference>
<evidence type="ECO:0000313" key="12">
    <source>
        <dbReference type="Proteomes" id="UP000477680"/>
    </source>
</evidence>
<dbReference type="KEGG" id="kim:G3T16_14480"/>
<dbReference type="GO" id="GO:0008808">
    <property type="term" value="F:cardiolipin synthase activity"/>
    <property type="evidence" value="ECO:0007669"/>
    <property type="project" value="UniProtKB-UniRule"/>
</dbReference>
<evidence type="ECO:0000256" key="5">
    <source>
        <dbReference type="ARBA" id="ARBA00022737"/>
    </source>
</evidence>
<dbReference type="InterPro" id="IPR001736">
    <property type="entry name" value="PLipase_D/transphosphatidylase"/>
</dbReference>
<protein>
    <recommendedName>
        <fullName evidence="8">Cardiolipin synthase</fullName>
        <ecNumber evidence="8">2.7.8.-</ecNumber>
    </recommendedName>
</protein>
<evidence type="ECO:0000256" key="1">
    <source>
        <dbReference type="ARBA" id="ARBA00004236"/>
    </source>
</evidence>
<dbReference type="Pfam" id="PF13091">
    <property type="entry name" value="PLDc_2"/>
    <property type="match status" value="2"/>
</dbReference>
<feature type="transmembrane region" description="Helical" evidence="9">
    <location>
        <begin position="6"/>
        <end position="26"/>
    </location>
</feature>
<dbReference type="Proteomes" id="UP000477680">
    <property type="component" value="Chromosome"/>
</dbReference>
<accession>A0A6C0U2N4</accession>
<dbReference type="SUPFAM" id="SSF56024">
    <property type="entry name" value="Phospholipase D/nuclease"/>
    <property type="match status" value="2"/>
</dbReference>
<evidence type="ECO:0000313" key="11">
    <source>
        <dbReference type="EMBL" id="QIB66422.1"/>
    </source>
</evidence>
<dbReference type="GO" id="GO:0032049">
    <property type="term" value="P:cardiolipin biosynthetic process"/>
    <property type="evidence" value="ECO:0007669"/>
    <property type="project" value="UniProtKB-UniRule"/>
</dbReference>
<evidence type="ECO:0000256" key="9">
    <source>
        <dbReference type="SAM" id="Phobius"/>
    </source>
</evidence>
<dbReference type="InterPro" id="IPR022924">
    <property type="entry name" value="Cardiolipin_synthase"/>
</dbReference>
<gene>
    <name evidence="11" type="primary">cls</name>
    <name evidence="11" type="ORF">G3T16_14480</name>
</gene>
<keyword evidence="5" id="KW-0677">Repeat</keyword>
<dbReference type="InterPro" id="IPR025202">
    <property type="entry name" value="PLD-like_dom"/>
</dbReference>
<dbReference type="RefSeq" id="WP_163495856.1">
    <property type="nucleotide sequence ID" value="NZ_CP048711.1"/>
</dbReference>
<comment type="subcellular location">
    <subcellularLocation>
        <location evidence="1">Cell membrane</location>
    </subcellularLocation>
</comment>
<dbReference type="GO" id="GO:0005886">
    <property type="term" value="C:plasma membrane"/>
    <property type="evidence" value="ECO:0007669"/>
    <property type="project" value="UniProtKB-SubCell"/>
</dbReference>
<evidence type="ECO:0000259" key="10">
    <source>
        <dbReference type="PROSITE" id="PS50035"/>
    </source>
</evidence>
<feature type="transmembrane region" description="Helical" evidence="9">
    <location>
        <begin position="38"/>
        <end position="59"/>
    </location>
</feature>
<evidence type="ECO:0000256" key="6">
    <source>
        <dbReference type="ARBA" id="ARBA00022989"/>
    </source>
</evidence>
<dbReference type="PANTHER" id="PTHR21248:SF22">
    <property type="entry name" value="PHOSPHOLIPASE D"/>
    <property type="match status" value="1"/>
</dbReference>
<feature type="domain" description="PLD phosphodiesterase" evidence="10">
    <location>
        <begin position="217"/>
        <end position="244"/>
    </location>
</feature>
<dbReference type="PROSITE" id="PS50035">
    <property type="entry name" value="PLD"/>
    <property type="match status" value="2"/>
</dbReference>